<keyword evidence="1" id="KW-0472">Membrane</keyword>
<organism evidence="2 3">
    <name type="scientific">Candidatus Woesebacteria bacterium RIFCSPHIGHO2_01_FULL_38_9</name>
    <dbReference type="NCBI Taxonomy" id="1802492"/>
    <lineage>
        <taxon>Bacteria</taxon>
        <taxon>Candidatus Woeseibacteriota</taxon>
    </lineage>
</organism>
<proteinExistence type="predicted"/>
<keyword evidence="1" id="KW-1133">Transmembrane helix</keyword>
<dbReference type="EMBL" id="MGGE01000024">
    <property type="protein sequence ID" value="OGM21160.1"/>
    <property type="molecule type" value="Genomic_DNA"/>
</dbReference>
<comment type="caution">
    <text evidence="2">The sequence shown here is derived from an EMBL/GenBank/DDBJ whole genome shotgun (WGS) entry which is preliminary data.</text>
</comment>
<accession>A0A1F7Y1W1</accession>
<evidence type="ECO:0000313" key="2">
    <source>
        <dbReference type="EMBL" id="OGM21160.1"/>
    </source>
</evidence>
<evidence type="ECO:0000256" key="1">
    <source>
        <dbReference type="SAM" id="Phobius"/>
    </source>
</evidence>
<evidence type="ECO:0000313" key="3">
    <source>
        <dbReference type="Proteomes" id="UP000178419"/>
    </source>
</evidence>
<protein>
    <submittedName>
        <fullName evidence="2">Uncharacterized protein</fullName>
    </submittedName>
</protein>
<sequence length="109" mass="11519">MVYCDASGNPTIDPLLTGKLYTAIGCIPITNKNDFAEFILGWAIGIAGGIAFLLIIYAAFLVITSAGNPQRLQAGKELLTAAISGLLLLLFGVYILRLIGVRILNIPGL</sequence>
<dbReference type="Proteomes" id="UP000178419">
    <property type="component" value="Unassembled WGS sequence"/>
</dbReference>
<gene>
    <name evidence="2" type="ORF">A2714_03100</name>
</gene>
<feature type="transmembrane region" description="Helical" evidence="1">
    <location>
        <begin position="39"/>
        <end position="66"/>
    </location>
</feature>
<reference evidence="2 3" key="1">
    <citation type="journal article" date="2016" name="Nat. Commun.">
        <title>Thousands of microbial genomes shed light on interconnected biogeochemical processes in an aquifer system.</title>
        <authorList>
            <person name="Anantharaman K."/>
            <person name="Brown C.T."/>
            <person name="Hug L.A."/>
            <person name="Sharon I."/>
            <person name="Castelle C.J."/>
            <person name="Probst A.J."/>
            <person name="Thomas B.C."/>
            <person name="Singh A."/>
            <person name="Wilkins M.J."/>
            <person name="Karaoz U."/>
            <person name="Brodie E.L."/>
            <person name="Williams K.H."/>
            <person name="Hubbard S.S."/>
            <person name="Banfield J.F."/>
        </authorList>
    </citation>
    <scope>NUCLEOTIDE SEQUENCE [LARGE SCALE GENOMIC DNA]</scope>
</reference>
<keyword evidence="1" id="KW-0812">Transmembrane</keyword>
<name>A0A1F7Y1W1_9BACT</name>
<dbReference type="AlphaFoldDB" id="A0A1F7Y1W1"/>
<feature type="transmembrane region" description="Helical" evidence="1">
    <location>
        <begin position="78"/>
        <end position="99"/>
    </location>
</feature>